<proteinExistence type="predicted"/>
<dbReference type="Proteomes" id="UP001189429">
    <property type="component" value="Unassembled WGS sequence"/>
</dbReference>
<protein>
    <submittedName>
        <fullName evidence="2">Uncharacterized protein</fullName>
    </submittedName>
</protein>
<evidence type="ECO:0000313" key="2">
    <source>
        <dbReference type="EMBL" id="CAK0875245.1"/>
    </source>
</evidence>
<gene>
    <name evidence="2" type="ORF">PCOR1329_LOCUS59954</name>
</gene>
<sequence length="110" mass="11871">MNVSMFGDVCSYMVPMGPVALADFHELPRRTPLRTAPAFMPSSFMAPAAPPQQGRMSAKSVKSRPSCKSTRRVVAQIPGEASPWWSTMSHQRGPADAPRVKVGQCVLVSA</sequence>
<name>A0ABN9VSF8_9DINO</name>
<feature type="region of interest" description="Disordered" evidence="1">
    <location>
        <begin position="41"/>
        <end position="73"/>
    </location>
</feature>
<evidence type="ECO:0000256" key="1">
    <source>
        <dbReference type="SAM" id="MobiDB-lite"/>
    </source>
</evidence>
<accession>A0ABN9VSF8</accession>
<dbReference type="EMBL" id="CAUYUJ010017493">
    <property type="protein sequence ID" value="CAK0875245.1"/>
    <property type="molecule type" value="Genomic_DNA"/>
</dbReference>
<organism evidence="2 3">
    <name type="scientific">Prorocentrum cordatum</name>
    <dbReference type="NCBI Taxonomy" id="2364126"/>
    <lineage>
        <taxon>Eukaryota</taxon>
        <taxon>Sar</taxon>
        <taxon>Alveolata</taxon>
        <taxon>Dinophyceae</taxon>
        <taxon>Prorocentrales</taxon>
        <taxon>Prorocentraceae</taxon>
        <taxon>Prorocentrum</taxon>
    </lineage>
</organism>
<keyword evidence="3" id="KW-1185">Reference proteome</keyword>
<comment type="caution">
    <text evidence="2">The sequence shown here is derived from an EMBL/GenBank/DDBJ whole genome shotgun (WGS) entry which is preliminary data.</text>
</comment>
<reference evidence="2" key="1">
    <citation type="submission" date="2023-10" db="EMBL/GenBank/DDBJ databases">
        <authorList>
            <person name="Chen Y."/>
            <person name="Shah S."/>
            <person name="Dougan E. K."/>
            <person name="Thang M."/>
            <person name="Chan C."/>
        </authorList>
    </citation>
    <scope>NUCLEOTIDE SEQUENCE [LARGE SCALE GENOMIC DNA]</scope>
</reference>
<evidence type="ECO:0000313" key="3">
    <source>
        <dbReference type="Proteomes" id="UP001189429"/>
    </source>
</evidence>